<dbReference type="GO" id="GO:0006688">
    <property type="term" value="P:glycosphingolipid biosynthetic process"/>
    <property type="evidence" value="ECO:0007669"/>
    <property type="project" value="TreeGrafter"/>
</dbReference>
<keyword evidence="6 7" id="KW-0472">Membrane</keyword>
<dbReference type="SUPFAM" id="SSF53448">
    <property type="entry name" value="Nucleotide-diphospho-sugar transferases"/>
    <property type="match status" value="1"/>
</dbReference>
<keyword evidence="7" id="KW-1133">Transmembrane helix</keyword>
<evidence type="ECO:0000256" key="2">
    <source>
        <dbReference type="ARBA" id="ARBA00009003"/>
    </source>
</evidence>
<evidence type="ECO:0000313" key="9">
    <source>
        <dbReference type="EMBL" id="VEN39136.1"/>
    </source>
</evidence>
<dbReference type="GO" id="GO:0000139">
    <property type="term" value="C:Golgi membrane"/>
    <property type="evidence" value="ECO:0007669"/>
    <property type="project" value="UniProtKB-SubCell"/>
</dbReference>
<feature type="transmembrane region" description="Helical" evidence="7">
    <location>
        <begin position="12"/>
        <end position="33"/>
    </location>
</feature>
<evidence type="ECO:0000259" key="8">
    <source>
        <dbReference type="Pfam" id="PF04572"/>
    </source>
</evidence>
<dbReference type="Pfam" id="PF04572">
    <property type="entry name" value="Gb3_synth"/>
    <property type="match status" value="1"/>
</dbReference>
<evidence type="ECO:0000256" key="7">
    <source>
        <dbReference type="SAM" id="Phobius"/>
    </source>
</evidence>
<dbReference type="InterPro" id="IPR051981">
    <property type="entry name" value="Glycosyltransf_32"/>
</dbReference>
<evidence type="ECO:0000256" key="1">
    <source>
        <dbReference type="ARBA" id="ARBA00004323"/>
    </source>
</evidence>
<keyword evidence="7" id="KW-0812">Transmembrane</keyword>
<dbReference type="PANTHER" id="PTHR12042">
    <property type="entry name" value="LACTOSYLCERAMIDE 4-ALPHA-GALACTOSYLTRANSFERASE ALPHA- 1,4-GALACTOSYLTRANSFERASE"/>
    <property type="match status" value="1"/>
</dbReference>
<evidence type="ECO:0000256" key="4">
    <source>
        <dbReference type="ARBA" id="ARBA00022679"/>
    </source>
</evidence>
<sequence length="358" mass="40945">MNIFWLQRKKCINYLICISLLALLVVLVQNYFIPTKVYHYLYPKESLYCYRVCSNTLTDISEETPVKGKSIFFHETSCNSFFNGKTTITARQACAVESAAKMNPGMGVYLLFTSPGRLKFEGDESDDILKALLSYENVKLLHVNFDEYTKGTPVEELYRSGLLDDSGYAQSHASDVLRYLTLWKYGGIYLDLDVIVVRSLEELAYNYAGCESDINVAAGVMSFSPDGLGHQLARTCLEDLRDHFDGRDWGNNGPGVITRLLRRICGTQQAKDMITKDCQGFQVYPPDRFYAVPWTKWHMYFDENATRTVFNMSKNSYVVHVWNKHSQVEKLPLDSDAAYMVYAKKFCPRVVAQCREGF</sequence>
<dbReference type="Pfam" id="PF04488">
    <property type="entry name" value="Gly_transf_sug"/>
    <property type="match status" value="1"/>
</dbReference>
<gene>
    <name evidence="9" type="ORF">CALMAC_LOCUS3781</name>
</gene>
<keyword evidence="10" id="KW-1185">Reference proteome</keyword>
<dbReference type="PANTHER" id="PTHR12042:SF21">
    <property type="entry name" value="ALPHA1,4-GALACTOSYLTRANSFERASE 1-RELATED"/>
    <property type="match status" value="1"/>
</dbReference>
<evidence type="ECO:0000313" key="10">
    <source>
        <dbReference type="Proteomes" id="UP000410492"/>
    </source>
</evidence>
<feature type="domain" description="Alpha 1,4-glycosyltransferase" evidence="8">
    <location>
        <begin position="227"/>
        <end position="353"/>
    </location>
</feature>
<organism evidence="9 10">
    <name type="scientific">Callosobruchus maculatus</name>
    <name type="common">Southern cowpea weevil</name>
    <name type="synonym">Pulse bruchid</name>
    <dbReference type="NCBI Taxonomy" id="64391"/>
    <lineage>
        <taxon>Eukaryota</taxon>
        <taxon>Metazoa</taxon>
        <taxon>Ecdysozoa</taxon>
        <taxon>Arthropoda</taxon>
        <taxon>Hexapoda</taxon>
        <taxon>Insecta</taxon>
        <taxon>Pterygota</taxon>
        <taxon>Neoptera</taxon>
        <taxon>Endopterygota</taxon>
        <taxon>Coleoptera</taxon>
        <taxon>Polyphaga</taxon>
        <taxon>Cucujiformia</taxon>
        <taxon>Chrysomeloidea</taxon>
        <taxon>Chrysomelidae</taxon>
        <taxon>Bruchinae</taxon>
        <taxon>Bruchini</taxon>
        <taxon>Callosobruchus</taxon>
    </lineage>
</organism>
<evidence type="ECO:0000256" key="5">
    <source>
        <dbReference type="ARBA" id="ARBA00023034"/>
    </source>
</evidence>
<dbReference type="GO" id="GO:0016758">
    <property type="term" value="F:hexosyltransferase activity"/>
    <property type="evidence" value="ECO:0007669"/>
    <property type="project" value="TreeGrafter"/>
</dbReference>
<protein>
    <recommendedName>
        <fullName evidence="8">Alpha 1,4-glycosyltransferase domain-containing protein</fullName>
    </recommendedName>
</protein>
<reference evidence="9 10" key="1">
    <citation type="submission" date="2019-01" db="EMBL/GenBank/DDBJ databases">
        <authorList>
            <person name="Sayadi A."/>
        </authorList>
    </citation>
    <scope>NUCLEOTIDE SEQUENCE [LARGE SCALE GENOMIC DNA]</scope>
</reference>
<dbReference type="OrthoDB" id="6783760at2759"/>
<dbReference type="InterPro" id="IPR007652">
    <property type="entry name" value="A1-4-GlycosylTfrase_dom"/>
</dbReference>
<comment type="similarity">
    <text evidence="2">Belongs to the glycosyltransferase 32 family.</text>
</comment>
<keyword evidence="5" id="KW-0333">Golgi apparatus</keyword>
<dbReference type="InterPro" id="IPR007577">
    <property type="entry name" value="GlycoTrfase_DXD_sugar-bd_CS"/>
</dbReference>
<evidence type="ECO:0000256" key="3">
    <source>
        <dbReference type="ARBA" id="ARBA00022676"/>
    </source>
</evidence>
<name>A0A653BV23_CALMS</name>
<evidence type="ECO:0000256" key="6">
    <source>
        <dbReference type="ARBA" id="ARBA00023136"/>
    </source>
</evidence>
<keyword evidence="3" id="KW-0328">Glycosyltransferase</keyword>
<dbReference type="AlphaFoldDB" id="A0A653BV23"/>
<dbReference type="Gene3D" id="3.90.550.20">
    <property type="match status" value="1"/>
</dbReference>
<dbReference type="EMBL" id="CAACVG010005278">
    <property type="protein sequence ID" value="VEN39136.1"/>
    <property type="molecule type" value="Genomic_DNA"/>
</dbReference>
<proteinExistence type="inferred from homology"/>
<keyword evidence="4" id="KW-0808">Transferase</keyword>
<dbReference type="InterPro" id="IPR029044">
    <property type="entry name" value="Nucleotide-diphossugar_trans"/>
</dbReference>
<comment type="subcellular location">
    <subcellularLocation>
        <location evidence="1">Golgi apparatus membrane</location>
        <topology evidence="1">Single-pass type II membrane protein</topology>
    </subcellularLocation>
</comment>
<dbReference type="Proteomes" id="UP000410492">
    <property type="component" value="Unassembled WGS sequence"/>
</dbReference>
<accession>A0A653BV23</accession>